<dbReference type="Pfam" id="PF22936">
    <property type="entry name" value="Pol_BBD"/>
    <property type="match status" value="2"/>
</dbReference>
<dbReference type="PROSITE" id="PS50158">
    <property type="entry name" value="ZF_CCHC"/>
    <property type="match status" value="2"/>
</dbReference>
<feature type="region of interest" description="Disordered" evidence="6">
    <location>
        <begin position="1101"/>
        <end position="1183"/>
    </location>
</feature>
<dbReference type="InterPro" id="IPR054722">
    <property type="entry name" value="PolX-like_BBD"/>
</dbReference>
<feature type="compositionally biased region" description="Polar residues" evidence="6">
    <location>
        <begin position="1137"/>
        <end position="1168"/>
    </location>
</feature>
<dbReference type="SUPFAM" id="SSF57756">
    <property type="entry name" value="Retrovirus zinc finger-like domains"/>
    <property type="match status" value="1"/>
</dbReference>
<feature type="compositionally biased region" description="Acidic residues" evidence="6">
    <location>
        <begin position="1458"/>
        <end position="1467"/>
    </location>
</feature>
<dbReference type="InterPro" id="IPR057670">
    <property type="entry name" value="SH3_retrovirus"/>
</dbReference>
<feature type="region of interest" description="Disordered" evidence="6">
    <location>
        <begin position="1453"/>
        <end position="1492"/>
    </location>
</feature>
<keyword evidence="3" id="KW-0378">Hydrolase</keyword>
<dbReference type="InterPro" id="IPR001878">
    <property type="entry name" value="Znf_CCHC"/>
</dbReference>
<keyword evidence="4" id="KW-0862">Zinc</keyword>
<dbReference type="PANTHER" id="PTHR42648:SF32">
    <property type="entry name" value="RIBONUCLEASE H-LIKE DOMAIN, GAG-PRE-INTEGRASE DOMAIN PROTEIN-RELATED"/>
    <property type="match status" value="1"/>
</dbReference>
<evidence type="ECO:0000256" key="5">
    <source>
        <dbReference type="SAM" id="Coils"/>
    </source>
</evidence>
<name>A0AA38WIB9_9ASTR</name>
<dbReference type="InterPro" id="IPR012337">
    <property type="entry name" value="RNaseH-like_sf"/>
</dbReference>
<feature type="domain" description="CCHC-type" evidence="7">
    <location>
        <begin position="325"/>
        <end position="339"/>
    </location>
</feature>
<feature type="compositionally biased region" description="Low complexity" evidence="6">
    <location>
        <begin position="426"/>
        <end position="449"/>
    </location>
</feature>
<dbReference type="InterPro" id="IPR021109">
    <property type="entry name" value="Peptidase_aspartic_dom_sf"/>
</dbReference>
<dbReference type="Pfam" id="PF13976">
    <property type="entry name" value="gag_pre-integrs"/>
    <property type="match status" value="2"/>
</dbReference>
<dbReference type="Pfam" id="PF03732">
    <property type="entry name" value="Retrotrans_gag"/>
    <property type="match status" value="1"/>
</dbReference>
<dbReference type="PROSITE" id="PS50994">
    <property type="entry name" value="INTEGRASE"/>
    <property type="match status" value="2"/>
</dbReference>
<organism evidence="9 10">
    <name type="scientific">Centaurea solstitialis</name>
    <name type="common">yellow star-thistle</name>
    <dbReference type="NCBI Taxonomy" id="347529"/>
    <lineage>
        <taxon>Eukaryota</taxon>
        <taxon>Viridiplantae</taxon>
        <taxon>Streptophyta</taxon>
        <taxon>Embryophyta</taxon>
        <taxon>Tracheophyta</taxon>
        <taxon>Spermatophyta</taxon>
        <taxon>Magnoliopsida</taxon>
        <taxon>eudicotyledons</taxon>
        <taxon>Gunneridae</taxon>
        <taxon>Pentapetalae</taxon>
        <taxon>asterids</taxon>
        <taxon>campanulids</taxon>
        <taxon>Asterales</taxon>
        <taxon>Asteraceae</taxon>
        <taxon>Carduoideae</taxon>
        <taxon>Cardueae</taxon>
        <taxon>Centaureinae</taxon>
        <taxon>Centaurea</taxon>
    </lineage>
</organism>
<feature type="region of interest" description="Disordered" evidence="6">
    <location>
        <begin position="423"/>
        <end position="452"/>
    </location>
</feature>
<protein>
    <submittedName>
        <fullName evidence="9">Uncharacterized protein</fullName>
    </submittedName>
</protein>
<feature type="region of interest" description="Disordered" evidence="6">
    <location>
        <begin position="1634"/>
        <end position="1708"/>
    </location>
</feature>
<feature type="domain" description="Integrase catalytic" evidence="8">
    <location>
        <begin position="2520"/>
        <end position="2686"/>
    </location>
</feature>
<dbReference type="GO" id="GO:0003676">
    <property type="term" value="F:nucleic acid binding"/>
    <property type="evidence" value="ECO:0007669"/>
    <property type="project" value="InterPro"/>
</dbReference>
<dbReference type="GO" id="GO:0008270">
    <property type="term" value="F:zinc ion binding"/>
    <property type="evidence" value="ECO:0007669"/>
    <property type="project" value="UniProtKB-KW"/>
</dbReference>
<evidence type="ECO:0000259" key="7">
    <source>
        <dbReference type="PROSITE" id="PS50158"/>
    </source>
</evidence>
<evidence type="ECO:0000256" key="2">
    <source>
        <dbReference type="ARBA" id="ARBA00022723"/>
    </source>
</evidence>
<dbReference type="InterPro" id="IPR025724">
    <property type="entry name" value="GAG-pre-integrase_dom"/>
</dbReference>
<comment type="caution">
    <text evidence="9">The sequence shown here is derived from an EMBL/GenBank/DDBJ whole genome shotgun (WGS) entry which is preliminary data.</text>
</comment>
<dbReference type="InterPro" id="IPR001584">
    <property type="entry name" value="Integrase_cat-core"/>
</dbReference>
<dbReference type="Pfam" id="PF00665">
    <property type="entry name" value="rve"/>
    <property type="match status" value="2"/>
</dbReference>
<gene>
    <name evidence="9" type="ORF">OSB04_007137</name>
</gene>
<feature type="compositionally biased region" description="Polar residues" evidence="6">
    <location>
        <begin position="2788"/>
        <end position="2819"/>
    </location>
</feature>
<evidence type="ECO:0000256" key="3">
    <source>
        <dbReference type="ARBA" id="ARBA00022801"/>
    </source>
</evidence>
<dbReference type="Pfam" id="PF14223">
    <property type="entry name" value="Retrotran_gag_2"/>
    <property type="match status" value="1"/>
</dbReference>
<dbReference type="InterPro" id="IPR036397">
    <property type="entry name" value="RNaseH_sf"/>
</dbReference>
<feature type="compositionally biased region" description="Basic and acidic residues" evidence="6">
    <location>
        <begin position="1478"/>
        <end position="1492"/>
    </location>
</feature>
<dbReference type="GO" id="GO:0015074">
    <property type="term" value="P:DNA integration"/>
    <property type="evidence" value="ECO:0007669"/>
    <property type="project" value="InterPro"/>
</dbReference>
<keyword evidence="2" id="KW-0479">Metal-binding</keyword>
<dbReference type="PANTHER" id="PTHR42648">
    <property type="entry name" value="TRANSPOSASE, PUTATIVE-RELATED"/>
    <property type="match status" value="1"/>
</dbReference>
<feature type="coiled-coil region" evidence="5">
    <location>
        <begin position="485"/>
        <end position="512"/>
    </location>
</feature>
<dbReference type="SUPFAM" id="SSF53098">
    <property type="entry name" value="Ribonuclease H-like"/>
    <property type="match status" value="2"/>
</dbReference>
<dbReference type="InterPro" id="IPR005162">
    <property type="entry name" value="Retrotrans_gag_dom"/>
</dbReference>
<keyword evidence="1" id="KW-0645">Protease</keyword>
<dbReference type="SUPFAM" id="SSF50630">
    <property type="entry name" value="Acid proteases"/>
    <property type="match status" value="1"/>
</dbReference>
<evidence type="ECO:0000313" key="10">
    <source>
        <dbReference type="Proteomes" id="UP001172457"/>
    </source>
</evidence>
<dbReference type="Pfam" id="PF25597">
    <property type="entry name" value="SH3_retrovirus"/>
    <property type="match status" value="2"/>
</dbReference>
<feature type="region of interest" description="Disordered" evidence="6">
    <location>
        <begin position="640"/>
        <end position="678"/>
    </location>
</feature>
<proteinExistence type="predicted"/>
<feature type="compositionally biased region" description="Basic and acidic residues" evidence="6">
    <location>
        <begin position="640"/>
        <end position="658"/>
    </location>
</feature>
<dbReference type="InterPro" id="IPR013103">
    <property type="entry name" value="RVT_2"/>
</dbReference>
<evidence type="ECO:0000313" key="9">
    <source>
        <dbReference type="EMBL" id="KAJ9561977.1"/>
    </source>
</evidence>
<sequence length="2980" mass="337960">MALQAKDNYFDTGSAGKPPRFNKDNFSLWKTRMELFLSGSDPQIPYFLENGPHVPTQIVHAIPAVGNQPALPERELVKPVTDWNDEDRRLVNIDTKARSLIAMSLPDDVFHSVCHLRSAKEIWDTLCVQYEGTAVLMESRKIFLVRQYESFIHQKDETLSQLHQRFKCLLIDLKTIGTTYPNSEVVTKFMEALPEHWEIYTSCLTMSKDIKTLTLSELYGILLNREQQKKLKKNLIRDTKDTKSNSVALVSDSVPTVATTSSVTITELESSDSDMSEDPEFNESLALLTRSFKKFAKKGNFHKKKHLTITDKPKSEPVDKATAICYNCQGKGHFANDCRYRKSQFAPSSAKSSSKNPKYQRLKEKYKKMKIQRKGKGLIAEDCDWDDVSSDDSSDEEDTQVALMAIIEEPTLALMAKIEEVPEEVPTQAPEASSSTSPEASTSATDSPSQVPIPLVPLESLTQLDLVTLDLYKALNGKTSAGKMNIDLRDQLRECQEKIKQLTILEENYKDQVTVNKTLCIERETALAAKLEKYKTGSFSDREVKVLAPPRLIFEKVPAFYQLSAAKMKFSAAKLAFALSRRFQNLPKIEGVGFLSVSRRERLLGERETASGPSFKYCSQPSVPYAFLDRKYRKRCPDATKAEKSAKVKRNPKTDNSVKGKKVVKTVSSVKTPASRTDNSDKGIWYLDSGCSRHMTGSKSVLSNYREERGPAVTFGGNGKGQTRGYGTLSNGVTTFKRVAYVEGLMHNLLSISQLCDKNHKVSFSKKKCKVKNRRKEVILTGVRHADIYIINMNTSTDNFCFVSRASSDTNWLWHKRLSHLNFKTINQLCINNLVVGLPDFRYTKVSLCSACEKGKQTRVSFKSKQISSISSPLQLLHMDLFGPVNVQSIAGKKHTLVIVDEYSRYTWVFFLRSKSDAPEEIILFVRKMERLNNLTVRSIRSDHGTEFKNSTLETFFDQKGISQNFSSVRTPQQNGVAERRNRTLIEAARSMLSEANLATQFWAEAVNTACYTQNRSLIVKRFRRTHYELVHNLGKFDSKSDDGIFLGYSSISKTYRVFNKRRQAIEETIHVKFDESGPTFPHPHENSEINQWADSFFQVPEPPIVDPTPQDLPDGFEEDPPLPPTEIHTPPLINATPITQITPTEPDQPTNSEDFSQTTISEPTPTNLLPDPSVNEASTSGQVYQPSSITTWEGLHSNFLSRFFPPSKIDKLKADIRSFQQDDGETISEAWERFKHLLNSCPSHGLTKSEQVQTFYSGLAYSSRATLDSSAGGVFMYKTPTEGYKLLEDMLIHNIDWRTDKHLQIPRMAGKISTDFDPSDEIAAVKNQQVGCEECKGPHLTKDCPNRPMMTPEEVNYLNRAITKGGGTTTVGRIAQTLTERTQGELPTQTQVNPMVENAKPMLMMAGTKSKKAWTDIYNKRYVDSDSESEPDYATDYDSEGFTISFEHLKLNNSDTSSDDENEDEDGKQGGYAEFVIPKKEKKGKEKEKEKPDKEELIYIAPIKHDPGSYSLPISCSKYKGLALIDSGAALNMMPSCFCRKMGIKKIEPTDYQYRGVNGYMTKPLGIAEAVPIRIGNFVYYTDFIIANLPKDTEIPIILGRAFLHTAQVNTDMRNQVTSMGYGENRLYFDPNGEPVRHLDEPYEDPSLTYKKVPNRPLLPHEQMGRKKTEDYPNPIQPKEISTNPGPSKKEHRKKRGNHSEGIEAKIDENRHESEFFKRWKQKDFANAKPLVWRREVYPDQHQRQRTRSSTSSVPNFRAPGGGHVFTYFGNDPTLNDQRREHYRKIVDRLASRQILVPRRVDWDLLQVMGMRNEIGAKLEKHAYDEEGSEYFICHAWERIFDFAETLYRELILEFVATFRFEEEKALDEFYQPCMSFRLGGVWHSISLVDLAVALGIYTQAEVEAPGFVEYMFASGKRPDDFDPSLSWAVLGSGNYGGNLKVKSLLSSSDRLYHRMLVNAVNARSSSEEKISTYDLWLLEQLTTDDKYPNAPYIVAMQLMKGGGYREGSRMAGGQYVTRLARYYGVLTDDAIASMTSLGEMGLIDMEQLRGMGAAALTYGRHHQHMEYNTTEALHQANWQSGLMNRMASHFGAAPATPFAASQFWPFSDDAPPGYPTFEDWHTVVYDSASGEIVRKLEKYKTGSFSDREVKVLAPPRLIFEKVPAFYQLSAAKMKFSAAKLAFALSRRFQNLPKIEGVGFLSVSRRERLLGERETASGPSFKYCSQPSVPYAFLDRKIQKKVNIYRITKTSWTPHLKFKDFLDPTKRFQYRKCYHCGLNDHIASKCPDATKAEKSAKVKRNPKTDNSVKGKKVVKTVSSVKTPASRTDNSDKGIWYLDSGCSRHMTGSKSVLSNYREERGPAVTFGGNGKGQTRGYGTLSNGVTTFKRVAYVEGLMHNLLSISQLCDKNHKVSFSKKKCKVKNRRKEVILTGVRHADIYIINMNTSTDNFCFVSRASSDTNWLWHKRLSHLNFKTINQLCINNLVVGLPDFRYTKVSLCSACEKGKQTRVSFKSKQISSISSPLQLLHMDLFGPVNVQSIARKKYTLVIVDEYSRYTWVFFLRSKSDAPEEIILFVRKMERLNNLTVRSIRSDHGTEFKNSTLETFFDQKGISQNFSSVRTPQQNGVAERRNRTLIEAARSMLSEANLATQFWAEAVNTACYTQNRSLIVKRFRKTHYELVHNLGKFDSKSDDGIFLGYSSISKTYRVFNKRRQAIEETIHVKFDESDPTFPHPHENSEINQWADSFFQVPEPPIVDPTPQDLPDGFEEDPPLPPTEIHTPPLINATPITQITPTEPDQPTNSEDFSQTTVSEPTPTNLLPDPSVNEASTSGQVYQPPALRWTKDHSIDQVLGNPSSGIKTRRQSGNVCLYVNFISENEPKEIDDALRDPTWVSAMQEELAEFIRNNVWLLVPRPRKRTIIGSKWIFRNKLDEIGTIIRNKARLVAQGYRQEEGIDYDETFAHVARLKAIRLFLDLLLM</sequence>
<dbReference type="InterPro" id="IPR039537">
    <property type="entry name" value="Retrotran_Ty1/copia-like"/>
</dbReference>
<evidence type="ECO:0000256" key="1">
    <source>
        <dbReference type="ARBA" id="ARBA00022670"/>
    </source>
</evidence>
<evidence type="ECO:0000256" key="4">
    <source>
        <dbReference type="PROSITE-ProRule" id="PRU00047"/>
    </source>
</evidence>
<feature type="domain" description="CCHC-type" evidence="7">
    <location>
        <begin position="2272"/>
        <end position="2289"/>
    </location>
</feature>
<evidence type="ECO:0000259" key="8">
    <source>
        <dbReference type="PROSITE" id="PS50994"/>
    </source>
</evidence>
<feature type="region of interest" description="Disordered" evidence="6">
    <location>
        <begin position="2752"/>
        <end position="2833"/>
    </location>
</feature>
<keyword evidence="10" id="KW-1185">Reference proteome</keyword>
<keyword evidence="4" id="KW-0863">Zinc-finger</keyword>
<dbReference type="EMBL" id="JARYMX010000002">
    <property type="protein sequence ID" value="KAJ9561977.1"/>
    <property type="molecule type" value="Genomic_DNA"/>
</dbReference>
<dbReference type="Pfam" id="PF07727">
    <property type="entry name" value="RVT_2"/>
    <property type="match status" value="1"/>
</dbReference>
<dbReference type="Gene3D" id="3.30.420.10">
    <property type="entry name" value="Ribonuclease H-like superfamily/Ribonuclease H"/>
    <property type="match status" value="2"/>
</dbReference>
<dbReference type="Pfam" id="PF00098">
    <property type="entry name" value="zf-CCHC"/>
    <property type="match status" value="1"/>
</dbReference>
<accession>A0AA38WIB9</accession>
<dbReference type="Proteomes" id="UP001172457">
    <property type="component" value="Chromosome 2"/>
</dbReference>
<feature type="compositionally biased region" description="Basic and acidic residues" evidence="6">
    <location>
        <begin position="1699"/>
        <end position="1708"/>
    </location>
</feature>
<dbReference type="Gene3D" id="4.10.60.10">
    <property type="entry name" value="Zinc finger, CCHC-type"/>
    <property type="match status" value="1"/>
</dbReference>
<dbReference type="SMART" id="SM00343">
    <property type="entry name" value="ZnF_C2HC"/>
    <property type="match status" value="3"/>
</dbReference>
<evidence type="ECO:0000256" key="6">
    <source>
        <dbReference type="SAM" id="MobiDB-lite"/>
    </source>
</evidence>
<dbReference type="GO" id="GO:0008233">
    <property type="term" value="F:peptidase activity"/>
    <property type="evidence" value="ECO:0007669"/>
    <property type="project" value="UniProtKB-KW"/>
</dbReference>
<dbReference type="GO" id="GO:0006508">
    <property type="term" value="P:proteolysis"/>
    <property type="evidence" value="ECO:0007669"/>
    <property type="project" value="UniProtKB-KW"/>
</dbReference>
<dbReference type="Gene3D" id="2.40.70.10">
    <property type="entry name" value="Acid Proteases"/>
    <property type="match status" value="1"/>
</dbReference>
<keyword evidence="5" id="KW-0175">Coiled coil</keyword>
<dbReference type="InterPro" id="IPR036875">
    <property type="entry name" value="Znf_CCHC_sf"/>
</dbReference>
<dbReference type="CDD" id="cd00303">
    <property type="entry name" value="retropepsin_like"/>
    <property type="match status" value="1"/>
</dbReference>
<feature type="domain" description="Integrase catalytic" evidence="8">
    <location>
        <begin position="869"/>
        <end position="1035"/>
    </location>
</feature>
<reference evidence="9" key="1">
    <citation type="submission" date="2023-03" db="EMBL/GenBank/DDBJ databases">
        <title>Chromosome-scale reference genome and RAD-based genetic map of yellow starthistle (Centaurea solstitialis) reveal putative structural variation and QTLs associated with invader traits.</title>
        <authorList>
            <person name="Reatini B."/>
            <person name="Cang F.A."/>
            <person name="Jiang Q."/>
            <person name="Mckibben M.T.W."/>
            <person name="Barker M.S."/>
            <person name="Rieseberg L.H."/>
            <person name="Dlugosch K.M."/>
        </authorList>
    </citation>
    <scope>NUCLEOTIDE SEQUENCE</scope>
    <source>
        <strain evidence="9">CAN-66</strain>
        <tissue evidence="9">Leaf</tissue>
    </source>
</reference>